<dbReference type="CDD" id="cd03220">
    <property type="entry name" value="ABC_KpsT_Wzt"/>
    <property type="match status" value="1"/>
</dbReference>
<dbReference type="GO" id="GO:0140359">
    <property type="term" value="F:ABC-type transporter activity"/>
    <property type="evidence" value="ECO:0007669"/>
    <property type="project" value="InterPro"/>
</dbReference>
<keyword evidence="3" id="KW-0547">Nucleotide-binding</keyword>
<evidence type="ECO:0000256" key="4">
    <source>
        <dbReference type="ARBA" id="ARBA00022840"/>
    </source>
</evidence>
<dbReference type="InterPro" id="IPR003593">
    <property type="entry name" value="AAA+_ATPase"/>
</dbReference>
<dbReference type="GO" id="GO:0016020">
    <property type="term" value="C:membrane"/>
    <property type="evidence" value="ECO:0007669"/>
    <property type="project" value="InterPro"/>
</dbReference>
<dbReference type="AlphaFoldDB" id="A0A7W4FCS8"/>
<comment type="similarity">
    <text evidence="1">Belongs to the ABC transporter superfamily.</text>
</comment>
<dbReference type="InterPro" id="IPR027417">
    <property type="entry name" value="P-loop_NTPase"/>
</dbReference>
<dbReference type="Proteomes" id="UP000550787">
    <property type="component" value="Unassembled WGS sequence"/>
</dbReference>
<evidence type="ECO:0000256" key="3">
    <source>
        <dbReference type="ARBA" id="ARBA00022741"/>
    </source>
</evidence>
<dbReference type="InterPro" id="IPR015860">
    <property type="entry name" value="ABC_transpr_TagH-like"/>
</dbReference>
<dbReference type="EMBL" id="JABEQG010000004">
    <property type="protein sequence ID" value="MBB2155393.1"/>
    <property type="molecule type" value="Genomic_DNA"/>
</dbReference>
<dbReference type="PANTHER" id="PTHR46743">
    <property type="entry name" value="TEICHOIC ACIDS EXPORT ATP-BINDING PROTEIN TAGH"/>
    <property type="match status" value="1"/>
</dbReference>
<dbReference type="Pfam" id="PF00005">
    <property type="entry name" value="ABC_tran"/>
    <property type="match status" value="1"/>
</dbReference>
<dbReference type="PROSITE" id="PS00211">
    <property type="entry name" value="ABC_TRANSPORTER_1"/>
    <property type="match status" value="1"/>
</dbReference>
<evidence type="ECO:0000313" key="5">
    <source>
        <dbReference type="EMBL" id="MBB2155393.1"/>
    </source>
</evidence>
<proteinExistence type="inferred from homology"/>
<dbReference type="SMART" id="SM00382">
    <property type="entry name" value="AAA"/>
    <property type="match status" value="1"/>
</dbReference>
<sequence>MAEIILDHACVEFSIYNARSRSLRNDLMKRVGGHLGGSPKDDRVVVHALRDINLHLQAGTRLALVGHNGAGKSTMLRLLSGVYEPSAGRAVITGKVSSLLDLSMGMDVEQTGRDNIILRAVFLGMTFTQAKALVPEIAEFSELGPYLDLPMRTYSSGMAMRLGFGVSTAIQPDILLMDEMISVGDVRFAAKAKARLQKLMEQARILVIASHHSETLREYCDRAVWLQEGRIVADGPLEDILARAHAPD</sequence>
<accession>A0A7W4FCS8</accession>
<dbReference type="GO" id="GO:0005524">
    <property type="term" value="F:ATP binding"/>
    <property type="evidence" value="ECO:0007669"/>
    <property type="project" value="UniProtKB-KW"/>
</dbReference>
<dbReference type="RefSeq" id="WP_012554775.1">
    <property type="nucleotide sequence ID" value="NZ_JABEQG010000004.1"/>
</dbReference>
<dbReference type="InterPro" id="IPR050683">
    <property type="entry name" value="Bact_Polysacc_Export_ATP-bd"/>
</dbReference>
<protein>
    <submittedName>
        <fullName evidence="5">ABC transporter ATP-binding protein</fullName>
    </submittedName>
</protein>
<evidence type="ECO:0000256" key="2">
    <source>
        <dbReference type="ARBA" id="ARBA00022448"/>
    </source>
</evidence>
<gene>
    <name evidence="5" type="ORF">HLH33_03575</name>
</gene>
<dbReference type="PANTHER" id="PTHR46743:SF2">
    <property type="entry name" value="TEICHOIC ACIDS EXPORT ATP-BINDING PROTEIN TAGH"/>
    <property type="match status" value="1"/>
</dbReference>
<dbReference type="InterPro" id="IPR017871">
    <property type="entry name" value="ABC_transporter-like_CS"/>
</dbReference>
<evidence type="ECO:0000313" key="6">
    <source>
        <dbReference type="Proteomes" id="UP000550787"/>
    </source>
</evidence>
<evidence type="ECO:0000256" key="1">
    <source>
        <dbReference type="ARBA" id="ARBA00005417"/>
    </source>
</evidence>
<organism evidence="5 6">
    <name type="scientific">Gluconacetobacter diazotrophicus</name>
    <name type="common">Acetobacter diazotrophicus</name>
    <dbReference type="NCBI Taxonomy" id="33996"/>
    <lineage>
        <taxon>Bacteria</taxon>
        <taxon>Pseudomonadati</taxon>
        <taxon>Pseudomonadota</taxon>
        <taxon>Alphaproteobacteria</taxon>
        <taxon>Acetobacterales</taxon>
        <taxon>Acetobacteraceae</taxon>
        <taxon>Gluconacetobacter</taxon>
    </lineage>
</organism>
<dbReference type="GO" id="GO:0016887">
    <property type="term" value="F:ATP hydrolysis activity"/>
    <property type="evidence" value="ECO:0007669"/>
    <property type="project" value="InterPro"/>
</dbReference>
<dbReference type="InterPro" id="IPR003439">
    <property type="entry name" value="ABC_transporter-like_ATP-bd"/>
</dbReference>
<dbReference type="PROSITE" id="PS50893">
    <property type="entry name" value="ABC_TRANSPORTER_2"/>
    <property type="match status" value="1"/>
</dbReference>
<name>A0A7W4FCS8_GLUDI</name>
<reference evidence="5 6" key="1">
    <citation type="submission" date="2020-04" db="EMBL/GenBank/DDBJ databases">
        <title>Description of novel Gluconacetobacter.</title>
        <authorList>
            <person name="Sombolestani A."/>
        </authorList>
    </citation>
    <scope>NUCLEOTIDE SEQUENCE [LARGE SCALE GENOMIC DNA]</scope>
    <source>
        <strain evidence="5 6">LMG 7603</strain>
    </source>
</reference>
<dbReference type="SUPFAM" id="SSF52540">
    <property type="entry name" value="P-loop containing nucleoside triphosphate hydrolases"/>
    <property type="match status" value="1"/>
</dbReference>
<dbReference type="Gene3D" id="3.40.50.300">
    <property type="entry name" value="P-loop containing nucleotide triphosphate hydrolases"/>
    <property type="match status" value="1"/>
</dbReference>
<comment type="caution">
    <text evidence="5">The sequence shown here is derived from an EMBL/GenBank/DDBJ whole genome shotgun (WGS) entry which is preliminary data.</text>
</comment>
<keyword evidence="4 5" id="KW-0067">ATP-binding</keyword>
<keyword evidence="2" id="KW-0813">Transport</keyword>